<dbReference type="InterPro" id="IPR003203">
    <property type="entry name" value="CobU/CobP"/>
</dbReference>
<comment type="pathway">
    <text evidence="6">Cofactor biosynthesis; adenosylcobalamin biosynthesis; adenosylcobalamin from cob(II)yrinate a,c-diamide: step 5/7.</text>
</comment>
<keyword evidence="10" id="KW-0547">Nucleotide-binding</keyword>
<dbReference type="CDD" id="cd00609">
    <property type="entry name" value="AAT_like"/>
    <property type="match status" value="1"/>
</dbReference>
<evidence type="ECO:0000313" key="17">
    <source>
        <dbReference type="Proteomes" id="UP001056035"/>
    </source>
</evidence>
<dbReference type="Gene3D" id="3.40.640.10">
    <property type="entry name" value="Type I PLP-dependent aspartate aminotransferase-like (Major domain)"/>
    <property type="match status" value="1"/>
</dbReference>
<dbReference type="SUPFAM" id="SSF52540">
    <property type="entry name" value="P-loop containing nucleoside triphosphate hydrolases"/>
    <property type="match status" value="1"/>
</dbReference>
<keyword evidence="8" id="KW-0169">Cobalamin biosynthesis</keyword>
<dbReference type="InterPro" id="IPR015422">
    <property type="entry name" value="PyrdxlP-dep_Trfase_small"/>
</dbReference>
<evidence type="ECO:0000256" key="5">
    <source>
        <dbReference type="ARBA" id="ARBA00004692"/>
    </source>
</evidence>
<protein>
    <recommendedName>
        <fullName evidence="14">Aminotransferase</fullName>
        <ecNumber evidence="14">2.6.1.-</ecNumber>
    </recommendedName>
</protein>
<comment type="catalytic activity">
    <reaction evidence="3">
        <text>adenosylcob(III)inamide + GTP = adenosylcob(III)inamide phosphate + GDP + H(+)</text>
        <dbReference type="Rhea" id="RHEA:15765"/>
        <dbReference type="ChEBI" id="CHEBI:2480"/>
        <dbReference type="ChEBI" id="CHEBI:15378"/>
        <dbReference type="ChEBI" id="CHEBI:37565"/>
        <dbReference type="ChEBI" id="CHEBI:58189"/>
        <dbReference type="ChEBI" id="CHEBI:58502"/>
        <dbReference type="EC" id="2.7.1.156"/>
    </reaction>
</comment>
<dbReference type="Pfam" id="PF00155">
    <property type="entry name" value="Aminotran_1_2"/>
    <property type="match status" value="1"/>
</dbReference>
<dbReference type="PANTHER" id="PTHR34848:SF1">
    <property type="entry name" value="BIFUNCTIONAL ADENOSYLCOBALAMIN BIOSYNTHESIS PROTEIN COBU"/>
    <property type="match status" value="1"/>
</dbReference>
<dbReference type="GO" id="GO:0016301">
    <property type="term" value="F:kinase activity"/>
    <property type="evidence" value="ECO:0007669"/>
    <property type="project" value="UniProtKB-KW"/>
</dbReference>
<dbReference type="Gene3D" id="3.90.1150.10">
    <property type="entry name" value="Aspartate Aminotransferase, domain 1"/>
    <property type="match status" value="1"/>
</dbReference>
<comment type="similarity">
    <text evidence="7">Belongs to the CobU/CobP family.</text>
</comment>
<evidence type="ECO:0000256" key="3">
    <source>
        <dbReference type="ARBA" id="ARBA00001522"/>
    </source>
</evidence>
<keyword evidence="14" id="KW-0032">Aminotransferase</keyword>
<evidence type="ECO:0000256" key="8">
    <source>
        <dbReference type="ARBA" id="ARBA00022573"/>
    </source>
</evidence>
<feature type="domain" description="Aminotransferase class I/classII large" evidence="15">
    <location>
        <begin position="221"/>
        <end position="526"/>
    </location>
</feature>
<keyword evidence="12" id="KW-0067">ATP-binding</keyword>
<keyword evidence="16" id="KW-0548">Nucleotidyltransferase</keyword>
<dbReference type="SUPFAM" id="SSF53383">
    <property type="entry name" value="PLP-dependent transferases"/>
    <property type="match status" value="1"/>
</dbReference>
<evidence type="ECO:0000256" key="12">
    <source>
        <dbReference type="ARBA" id="ARBA00022840"/>
    </source>
</evidence>
<evidence type="ECO:0000256" key="13">
    <source>
        <dbReference type="ARBA" id="ARBA00023134"/>
    </source>
</evidence>
<evidence type="ECO:0000256" key="11">
    <source>
        <dbReference type="ARBA" id="ARBA00022777"/>
    </source>
</evidence>
<evidence type="ECO:0000256" key="7">
    <source>
        <dbReference type="ARBA" id="ARBA00007490"/>
    </source>
</evidence>
<dbReference type="InterPro" id="IPR004838">
    <property type="entry name" value="NHTrfase_class1_PyrdxlP-BS"/>
</dbReference>
<reference evidence="16 17" key="1">
    <citation type="submission" date="2022-06" db="EMBL/GenBank/DDBJ databases">
        <title>Paraconexibacter antarcticus.</title>
        <authorList>
            <person name="Kim C.S."/>
        </authorList>
    </citation>
    <scope>NUCLEOTIDE SEQUENCE [LARGE SCALE GENOMIC DNA]</scope>
    <source>
        <strain evidence="16 17">02-257</strain>
    </source>
</reference>
<comment type="cofactor">
    <cofactor evidence="14">
        <name>pyridoxal 5'-phosphate</name>
        <dbReference type="ChEBI" id="CHEBI:597326"/>
    </cofactor>
</comment>
<accession>A0ABY5DRN3</accession>
<organism evidence="16 17">
    <name type="scientific">Paraconexibacter antarcticus</name>
    <dbReference type="NCBI Taxonomy" id="2949664"/>
    <lineage>
        <taxon>Bacteria</taxon>
        <taxon>Bacillati</taxon>
        <taxon>Actinomycetota</taxon>
        <taxon>Thermoleophilia</taxon>
        <taxon>Solirubrobacterales</taxon>
        <taxon>Paraconexibacteraceae</taxon>
        <taxon>Paraconexibacter</taxon>
    </lineage>
</organism>
<proteinExistence type="inferred from homology"/>
<dbReference type="InterPro" id="IPR015424">
    <property type="entry name" value="PyrdxlP-dep_Trfase"/>
</dbReference>
<evidence type="ECO:0000256" key="6">
    <source>
        <dbReference type="ARBA" id="ARBA00005159"/>
    </source>
</evidence>
<dbReference type="Pfam" id="PF02283">
    <property type="entry name" value="CobU"/>
    <property type="match status" value="1"/>
</dbReference>
<dbReference type="InterPro" id="IPR027417">
    <property type="entry name" value="P-loop_NTPase"/>
</dbReference>
<sequence length="536" mass="54981">MTLTLVTGGTRSGKSAHAERLAAASGLPVRYVATGDASMGDRIAAHVARRPAAWTTVEAGGDLAGAVRDAAGTCVLVDGLGPWIATRLHLAGAFDDAARLPEAVAEIRAAVEGLLTALRDAPAAIVVAEQAGSGVHPPDAASRAWVDLLGAATARLADAADAVDLVVAGRVLPLGGRNPISARLGDEKRVSAMDPALRRHGDRDVRPGDADHAVNVVAGGPPAWLRAALDAALDAGAASYPREDETVAALAAHHGRDPRTVVPANGAAEALWLLGPALRPRLAVCVHPGFTEAEAGLHAHGVPVRRVLRDPEAGFALDPGAVPEDADLVVLGNPASPSGTLDPASAILALRRPGRVVVVDEAFMDLVPGEPGSLAGEELEDVIVVRSLTKALSVPGLRVGYALAPPPLADRLRAVRPPWSANALALATLHAAATHPHELHAIAARAAADREDLADRLATLGDGVRVWPGAANFVLVALPDAPRVVAALREQRIAVRPAASFPGLDERHVRLTARDPEANARLVAALGAALREVAAC</sequence>
<dbReference type="EC" id="2.6.1.-" evidence="14"/>
<dbReference type="GO" id="GO:0016779">
    <property type="term" value="F:nucleotidyltransferase activity"/>
    <property type="evidence" value="ECO:0007669"/>
    <property type="project" value="UniProtKB-KW"/>
</dbReference>
<keyword evidence="17" id="KW-1185">Reference proteome</keyword>
<dbReference type="PANTHER" id="PTHR34848">
    <property type="match status" value="1"/>
</dbReference>
<dbReference type="Gene3D" id="3.40.50.300">
    <property type="entry name" value="P-loop containing nucleotide triphosphate hydrolases"/>
    <property type="match status" value="1"/>
</dbReference>
<dbReference type="RefSeq" id="WP_254570833.1">
    <property type="nucleotide sequence ID" value="NZ_CP098502.1"/>
</dbReference>
<dbReference type="Proteomes" id="UP001056035">
    <property type="component" value="Chromosome"/>
</dbReference>
<evidence type="ECO:0000259" key="15">
    <source>
        <dbReference type="Pfam" id="PF00155"/>
    </source>
</evidence>
<evidence type="ECO:0000256" key="10">
    <source>
        <dbReference type="ARBA" id="ARBA00022741"/>
    </source>
</evidence>
<comment type="pathway">
    <text evidence="5">Cofactor biosynthesis; adenosylcobalamin biosynthesis; adenosylcobalamin from cob(II)yrinate a,c-diamide: step 6/7.</text>
</comment>
<dbReference type="InterPro" id="IPR004839">
    <property type="entry name" value="Aminotransferase_I/II_large"/>
</dbReference>
<evidence type="ECO:0000256" key="1">
    <source>
        <dbReference type="ARBA" id="ARBA00000312"/>
    </source>
</evidence>
<comment type="catalytic activity">
    <reaction evidence="2">
        <text>adenosylcob(III)inamide phosphate + GTP + H(+) = adenosylcob(III)inamide-GDP + diphosphate</text>
        <dbReference type="Rhea" id="RHEA:22712"/>
        <dbReference type="ChEBI" id="CHEBI:15378"/>
        <dbReference type="ChEBI" id="CHEBI:33019"/>
        <dbReference type="ChEBI" id="CHEBI:37565"/>
        <dbReference type="ChEBI" id="CHEBI:58502"/>
        <dbReference type="ChEBI" id="CHEBI:60487"/>
        <dbReference type="EC" id="2.7.7.62"/>
    </reaction>
</comment>
<keyword evidence="9 14" id="KW-0808">Transferase</keyword>
<keyword evidence="11 16" id="KW-0418">Kinase</keyword>
<evidence type="ECO:0000256" key="4">
    <source>
        <dbReference type="ARBA" id="ARBA00003889"/>
    </source>
</evidence>
<keyword evidence="13" id="KW-0342">GTP-binding</keyword>
<evidence type="ECO:0000313" key="16">
    <source>
        <dbReference type="EMBL" id="UTI64120.1"/>
    </source>
</evidence>
<gene>
    <name evidence="16" type="ORF">NBH00_22625</name>
</gene>
<evidence type="ECO:0000256" key="9">
    <source>
        <dbReference type="ARBA" id="ARBA00022679"/>
    </source>
</evidence>
<comment type="catalytic activity">
    <reaction evidence="1">
        <text>adenosylcob(III)inamide + ATP = adenosylcob(III)inamide phosphate + ADP + H(+)</text>
        <dbReference type="Rhea" id="RHEA:15769"/>
        <dbReference type="ChEBI" id="CHEBI:2480"/>
        <dbReference type="ChEBI" id="CHEBI:15378"/>
        <dbReference type="ChEBI" id="CHEBI:30616"/>
        <dbReference type="ChEBI" id="CHEBI:58502"/>
        <dbReference type="ChEBI" id="CHEBI:456216"/>
        <dbReference type="EC" id="2.7.1.156"/>
    </reaction>
</comment>
<evidence type="ECO:0000256" key="2">
    <source>
        <dbReference type="ARBA" id="ARBA00000711"/>
    </source>
</evidence>
<dbReference type="InterPro" id="IPR015421">
    <property type="entry name" value="PyrdxlP-dep_Trfase_major"/>
</dbReference>
<dbReference type="PROSITE" id="PS00105">
    <property type="entry name" value="AA_TRANSFER_CLASS_1"/>
    <property type="match status" value="1"/>
</dbReference>
<evidence type="ECO:0000256" key="14">
    <source>
        <dbReference type="RuleBase" id="RU000481"/>
    </source>
</evidence>
<name>A0ABY5DRN3_9ACTN</name>
<comment type="similarity">
    <text evidence="14">Belongs to the class-I pyridoxal-phosphate-dependent aminotransferase family.</text>
</comment>
<dbReference type="EMBL" id="CP098502">
    <property type="protein sequence ID" value="UTI64120.1"/>
    <property type="molecule type" value="Genomic_DNA"/>
</dbReference>
<comment type="function">
    <text evidence="4">Catalyzes ATP-dependent phosphorylation of adenosylcobinamide and addition of GMP to adenosylcobinamide phosphate.</text>
</comment>